<dbReference type="GO" id="GO:0006310">
    <property type="term" value="P:DNA recombination"/>
    <property type="evidence" value="ECO:0007669"/>
    <property type="project" value="UniProtKB-KW"/>
</dbReference>
<dbReference type="Pfam" id="PF12320">
    <property type="entry name" value="SbcD_C"/>
    <property type="match status" value="1"/>
</dbReference>
<dbReference type="Proteomes" id="UP000183190">
    <property type="component" value="Unassembled WGS sequence"/>
</dbReference>
<evidence type="ECO:0000259" key="8">
    <source>
        <dbReference type="Pfam" id="PF00149"/>
    </source>
</evidence>
<dbReference type="RefSeq" id="WP_074718082.1">
    <property type="nucleotide sequence ID" value="NZ_FNWV01000010.1"/>
</dbReference>
<feature type="domain" description="Calcineurin-like phosphoesterase" evidence="8">
    <location>
        <begin position="1"/>
        <end position="214"/>
    </location>
</feature>
<accession>A0A1H6KXD1</accession>
<sequence length="378" mass="42882">MKFIHLSDLHLGKRLNEFSMTEDQDFILKEIYSIISEEEPDFIIIAGDIYDKSVPSAEAVHLFDAFLTKAAERTGHIFVISGNHDSAERIAFGSHIMEKSGIHMSPVFDGNIVPTVLHDKYGDFGVYMLPFIKPVTVRRYFPHTVVESYTDAVNAAVDAMNVDFTRRNIIIAHQFVTGAMKSDSEEVSVGGIDNVESSAFDGFDYVALGHIHSPQNVGSERIRYCGTPLKYSFSEAEQEKSVTVVEMREKGRLDVRTVPLSPRRDMRIIRGAFDEVISKEVSSEGDVNDYIHIVLTDEEDIPEAMGKLRTVYPNIMSLEYDNSRTRSEHGSMAAARPEDKLPIELFEEFYEFSNGREMSEQQRELMQSLIEKIWEGEE</sequence>
<dbReference type="InterPro" id="IPR050535">
    <property type="entry name" value="DNA_Repair-Maintenance_Comp"/>
</dbReference>
<gene>
    <name evidence="7" type="primary">sbcD</name>
    <name evidence="10" type="ORF">SAMN02910265_02586</name>
</gene>
<dbReference type="PANTHER" id="PTHR30337">
    <property type="entry name" value="COMPONENT OF ATP-DEPENDENT DSDNA EXONUCLEASE"/>
    <property type="match status" value="1"/>
</dbReference>
<evidence type="ECO:0000256" key="6">
    <source>
        <dbReference type="ARBA" id="ARBA00022839"/>
    </source>
</evidence>
<evidence type="ECO:0000256" key="2">
    <source>
        <dbReference type="ARBA" id="ARBA00011322"/>
    </source>
</evidence>
<dbReference type="CDD" id="cd00840">
    <property type="entry name" value="MPP_Mre11_N"/>
    <property type="match status" value="1"/>
</dbReference>
<dbReference type="NCBIfam" id="TIGR00619">
    <property type="entry name" value="sbcd"/>
    <property type="match status" value="1"/>
</dbReference>
<dbReference type="PANTHER" id="PTHR30337:SF0">
    <property type="entry name" value="NUCLEASE SBCCD SUBUNIT D"/>
    <property type="match status" value="1"/>
</dbReference>
<dbReference type="InterPro" id="IPR029052">
    <property type="entry name" value="Metallo-depent_PP-like"/>
</dbReference>
<name>A0A1H6KXD1_RUMFL</name>
<dbReference type="InterPro" id="IPR026843">
    <property type="entry name" value="SbcD_C"/>
</dbReference>
<dbReference type="OrthoDB" id="9773856at2"/>
<organism evidence="10 11">
    <name type="scientific">Ruminococcus flavefaciens</name>
    <dbReference type="NCBI Taxonomy" id="1265"/>
    <lineage>
        <taxon>Bacteria</taxon>
        <taxon>Bacillati</taxon>
        <taxon>Bacillota</taxon>
        <taxon>Clostridia</taxon>
        <taxon>Eubacteriales</taxon>
        <taxon>Oscillospiraceae</taxon>
        <taxon>Ruminococcus</taxon>
    </lineage>
</organism>
<evidence type="ECO:0000256" key="1">
    <source>
        <dbReference type="ARBA" id="ARBA00010555"/>
    </source>
</evidence>
<reference evidence="10 11" key="1">
    <citation type="submission" date="2016-10" db="EMBL/GenBank/DDBJ databases">
        <authorList>
            <person name="de Groot N.N."/>
        </authorList>
    </citation>
    <scope>NUCLEOTIDE SEQUENCE [LARGE SCALE GENOMIC DNA]</scope>
    <source>
        <strain evidence="10 11">YAD2003</strain>
    </source>
</reference>
<protein>
    <recommendedName>
        <fullName evidence="3 7">Nuclease SbcCD subunit D</fullName>
    </recommendedName>
</protein>
<dbReference type="InterPro" id="IPR004843">
    <property type="entry name" value="Calcineurin-like_PHP"/>
</dbReference>
<keyword evidence="4 7" id="KW-0540">Nuclease</keyword>
<evidence type="ECO:0000313" key="11">
    <source>
        <dbReference type="Proteomes" id="UP000183190"/>
    </source>
</evidence>
<keyword evidence="5 7" id="KW-0378">Hydrolase</keyword>
<dbReference type="Gene3D" id="3.60.21.10">
    <property type="match status" value="1"/>
</dbReference>
<feature type="domain" description="Nuclease SbcCD subunit D C-terminal" evidence="9">
    <location>
        <begin position="262"/>
        <end position="352"/>
    </location>
</feature>
<evidence type="ECO:0000259" key="9">
    <source>
        <dbReference type="Pfam" id="PF12320"/>
    </source>
</evidence>
<dbReference type="EMBL" id="FNWV01000010">
    <property type="protein sequence ID" value="SEH76671.1"/>
    <property type="molecule type" value="Genomic_DNA"/>
</dbReference>
<proteinExistence type="inferred from homology"/>
<dbReference type="InterPro" id="IPR004593">
    <property type="entry name" value="SbcD"/>
</dbReference>
<keyword evidence="7" id="KW-0255">Endonuclease</keyword>
<dbReference type="GO" id="GO:0008408">
    <property type="term" value="F:3'-5' exonuclease activity"/>
    <property type="evidence" value="ECO:0007669"/>
    <property type="project" value="InterPro"/>
</dbReference>
<evidence type="ECO:0000256" key="3">
    <source>
        <dbReference type="ARBA" id="ARBA00013365"/>
    </source>
</evidence>
<evidence type="ECO:0000313" key="10">
    <source>
        <dbReference type="EMBL" id="SEH76671.1"/>
    </source>
</evidence>
<keyword evidence="6 7" id="KW-0269">Exonuclease</keyword>
<evidence type="ECO:0000256" key="5">
    <source>
        <dbReference type="ARBA" id="ARBA00022801"/>
    </source>
</evidence>
<comment type="subunit">
    <text evidence="2 7">Heterodimer of SbcC and SbcD.</text>
</comment>
<keyword evidence="7" id="KW-0233">DNA recombination</keyword>
<dbReference type="SUPFAM" id="SSF56300">
    <property type="entry name" value="Metallo-dependent phosphatases"/>
    <property type="match status" value="1"/>
</dbReference>
<comment type="similarity">
    <text evidence="1 7">Belongs to the SbcD family.</text>
</comment>
<comment type="function">
    <text evidence="7">SbcCD cleaves DNA hairpin structures. These structures can inhibit DNA replication and are intermediates in certain DNA recombination reactions. The complex acts as a 3'-&gt;5' double strand exonuclease that can open hairpins. It also has a 5' single-strand endonuclease activity.</text>
</comment>
<dbReference type="AlphaFoldDB" id="A0A1H6KXD1"/>
<keyword evidence="7" id="KW-0235">DNA replication</keyword>
<dbReference type="Pfam" id="PF00149">
    <property type="entry name" value="Metallophos"/>
    <property type="match status" value="1"/>
</dbReference>
<dbReference type="GO" id="GO:0006260">
    <property type="term" value="P:DNA replication"/>
    <property type="evidence" value="ECO:0007669"/>
    <property type="project" value="UniProtKB-KW"/>
</dbReference>
<evidence type="ECO:0000256" key="4">
    <source>
        <dbReference type="ARBA" id="ARBA00022722"/>
    </source>
</evidence>
<evidence type="ECO:0000256" key="7">
    <source>
        <dbReference type="RuleBase" id="RU363069"/>
    </source>
</evidence>
<dbReference type="InterPro" id="IPR041796">
    <property type="entry name" value="Mre11_N"/>
</dbReference>
<dbReference type="GO" id="GO:0004519">
    <property type="term" value="F:endonuclease activity"/>
    <property type="evidence" value="ECO:0007669"/>
    <property type="project" value="UniProtKB-KW"/>
</dbReference>